<feature type="region of interest" description="Disordered" evidence="1">
    <location>
        <begin position="104"/>
        <end position="141"/>
    </location>
</feature>
<gene>
    <name evidence="3" type="ordered locus">SYNW1781</name>
</gene>
<protein>
    <recommendedName>
        <fullName evidence="5">DUF3153 domain-containing protein</fullName>
    </recommendedName>
</protein>
<keyword evidence="2" id="KW-0472">Membrane</keyword>
<keyword evidence="4" id="KW-1185">Reference proteome</keyword>
<dbReference type="Pfam" id="PF11353">
    <property type="entry name" value="DUF3153"/>
    <property type="match status" value="2"/>
</dbReference>
<evidence type="ECO:0000256" key="2">
    <source>
        <dbReference type="SAM" id="Phobius"/>
    </source>
</evidence>
<reference evidence="3 4" key="1">
    <citation type="journal article" date="2003" name="Nature">
        <title>The genome of a motile marine Synechococcus.</title>
        <authorList>
            <person name="Palenik B."/>
            <person name="Brahamsha B."/>
            <person name="Larimer F."/>
            <person name="Land M."/>
            <person name="Hauser L."/>
            <person name="Chain P."/>
            <person name="Lamerdin J."/>
            <person name="Regala W."/>
            <person name="Allen E.A."/>
            <person name="McCarren J."/>
            <person name="Paulsen I."/>
            <person name="Dufresne A."/>
            <person name="Partensky F."/>
            <person name="Webb E."/>
            <person name="Waterbury J."/>
        </authorList>
    </citation>
    <scope>NUCLEOTIDE SEQUENCE [LARGE SCALE GENOMIC DNA]</scope>
    <source>
        <strain evidence="3 4">WH8102</strain>
    </source>
</reference>
<evidence type="ECO:0008006" key="5">
    <source>
        <dbReference type="Google" id="ProtNLM"/>
    </source>
</evidence>
<dbReference type="Proteomes" id="UP000001422">
    <property type="component" value="Chromosome"/>
</dbReference>
<organism evidence="3 4">
    <name type="scientific">Parasynechococcus marenigrum (strain WH8102)</name>
    <dbReference type="NCBI Taxonomy" id="84588"/>
    <lineage>
        <taxon>Bacteria</taxon>
        <taxon>Bacillati</taxon>
        <taxon>Cyanobacteriota</taxon>
        <taxon>Cyanophyceae</taxon>
        <taxon>Synechococcales</taxon>
        <taxon>Prochlorococcaceae</taxon>
        <taxon>Parasynechococcus</taxon>
        <taxon>Parasynechococcus marenigrum</taxon>
    </lineage>
</organism>
<evidence type="ECO:0000313" key="4">
    <source>
        <dbReference type="Proteomes" id="UP000001422"/>
    </source>
</evidence>
<dbReference type="RefSeq" id="WP_011128641.1">
    <property type="nucleotide sequence ID" value="NC_005070.1"/>
</dbReference>
<sequence length="352" mass="38633">MNEQTAPLDLTIAETALERGDYGQCLEQLTPLAEARPLPDPEGARVRLLMVTALMGQGRDQEALTICQLLSRSGETQLRQQARQLLTILEAPALDRPERWSMRLPPLSIQASGDAAPVSSRRRRTRKPPPPPPPPTGPTRPPALGFAVLVAAVLLALTVALSGCVRMQADLSSPAPDRLQLAWEIQSSTDQLLPWQQRFDRTLQTLRPDVTVEHPRPGAQRITTAAMPSAAFRSTLTQVFQLLSASAGIDLPEPRIRLVERNWLVGVQQRLILQLDLDRLPDLPGVDLALGLNQGQVNQTLRSNEDINLEASSWRWSPLGLGSLVVAVLLLLSLLLQGVRRRLGFGFPELPS</sequence>
<dbReference type="STRING" id="84588.SYNW1781"/>
<dbReference type="AlphaFoldDB" id="Q7U5C6"/>
<accession>Q7U5C6</accession>
<dbReference type="eggNOG" id="COG0457">
    <property type="taxonomic scope" value="Bacteria"/>
</dbReference>
<dbReference type="HOGENOM" id="CLU_760448_0_0_3"/>
<dbReference type="KEGG" id="syw:SYNW1781"/>
<dbReference type="EMBL" id="BX569693">
    <property type="protein sequence ID" value="CAE08296.1"/>
    <property type="molecule type" value="Genomic_DNA"/>
</dbReference>
<feature type="transmembrane region" description="Helical" evidence="2">
    <location>
        <begin position="143"/>
        <end position="165"/>
    </location>
</feature>
<feature type="transmembrane region" description="Helical" evidence="2">
    <location>
        <begin position="319"/>
        <end position="339"/>
    </location>
</feature>
<evidence type="ECO:0000313" key="3">
    <source>
        <dbReference type="EMBL" id="CAE08296.1"/>
    </source>
</evidence>
<keyword evidence="2" id="KW-1133">Transmembrane helix</keyword>
<feature type="compositionally biased region" description="Pro residues" evidence="1">
    <location>
        <begin position="128"/>
        <end position="141"/>
    </location>
</feature>
<name>Q7U5C6_PARMW</name>
<keyword evidence="2" id="KW-0812">Transmembrane</keyword>
<proteinExistence type="predicted"/>
<dbReference type="InterPro" id="IPR021499">
    <property type="entry name" value="DUF3153"/>
</dbReference>
<evidence type="ECO:0000256" key="1">
    <source>
        <dbReference type="SAM" id="MobiDB-lite"/>
    </source>
</evidence>